<dbReference type="PANTHER" id="PTHR34035">
    <property type="entry name" value="TESTIS-EXPRESSED PROTEIN 47"/>
    <property type="match status" value="1"/>
</dbReference>
<feature type="compositionally biased region" description="Polar residues" evidence="1">
    <location>
        <begin position="323"/>
        <end position="335"/>
    </location>
</feature>
<dbReference type="InterPro" id="IPR055308">
    <property type="entry name" value="TEX47-like"/>
</dbReference>
<dbReference type="Proteomes" id="UP001168821">
    <property type="component" value="Unassembled WGS sequence"/>
</dbReference>
<evidence type="ECO:0000256" key="1">
    <source>
        <dbReference type="SAM" id="MobiDB-lite"/>
    </source>
</evidence>
<evidence type="ECO:0000313" key="2">
    <source>
        <dbReference type="EMBL" id="KAJ3664382.1"/>
    </source>
</evidence>
<dbReference type="Pfam" id="PF24787">
    <property type="entry name" value="TEX47"/>
    <property type="match status" value="1"/>
</dbReference>
<reference evidence="2" key="1">
    <citation type="journal article" date="2023" name="G3 (Bethesda)">
        <title>Whole genome assemblies of Zophobas morio and Tenebrio molitor.</title>
        <authorList>
            <person name="Kaur S."/>
            <person name="Stinson S.A."/>
            <person name="diCenzo G.C."/>
        </authorList>
    </citation>
    <scope>NUCLEOTIDE SEQUENCE</scope>
    <source>
        <strain evidence="2">QUZm001</strain>
    </source>
</reference>
<keyword evidence="3" id="KW-1185">Reference proteome</keyword>
<sequence>MIEATSTLLRFYNDKHVLSLLTVMVRPPRYRRIQKELPEREVITEPARRSIYDVLQTNLKIAKRVCYIHRLMYIGEHNFSVGDVVEVMEKNYKQTNSGYGTEPLSGILLHYSKYFCCIVEGSEEAIAKHLHLLFHTHEKDLNNVKLLSPIHHVKARFLNEWMSYYGRPPERVEDIDAESNLENSMRYVTECCEKLYRFANAFISDQMKLRAAKEEEEKDDEIPLPGSKPRSRSLVERDIYSVHLPEIKLLDFLTSCKYLKTLSQYYKYYEYIGQSQDYRFKTWPAPKNFVPYDIFDETYDPITDLPVAAGQAPVIHKEDDTSQSETESINARTET</sequence>
<dbReference type="EMBL" id="JALNTZ010000002">
    <property type="protein sequence ID" value="KAJ3664382.1"/>
    <property type="molecule type" value="Genomic_DNA"/>
</dbReference>
<feature type="region of interest" description="Disordered" evidence="1">
    <location>
        <begin position="316"/>
        <end position="335"/>
    </location>
</feature>
<evidence type="ECO:0008006" key="4">
    <source>
        <dbReference type="Google" id="ProtNLM"/>
    </source>
</evidence>
<comment type="caution">
    <text evidence="2">The sequence shown here is derived from an EMBL/GenBank/DDBJ whole genome shotgun (WGS) entry which is preliminary data.</text>
</comment>
<proteinExistence type="predicted"/>
<gene>
    <name evidence="2" type="ORF">Zmor_008558</name>
</gene>
<name>A0AA38IVL8_9CUCU</name>
<dbReference type="AlphaFoldDB" id="A0AA38IVL8"/>
<protein>
    <recommendedName>
        <fullName evidence="4">BLUF domain-containing protein</fullName>
    </recommendedName>
</protein>
<evidence type="ECO:0000313" key="3">
    <source>
        <dbReference type="Proteomes" id="UP001168821"/>
    </source>
</evidence>
<organism evidence="2 3">
    <name type="scientific">Zophobas morio</name>
    <dbReference type="NCBI Taxonomy" id="2755281"/>
    <lineage>
        <taxon>Eukaryota</taxon>
        <taxon>Metazoa</taxon>
        <taxon>Ecdysozoa</taxon>
        <taxon>Arthropoda</taxon>
        <taxon>Hexapoda</taxon>
        <taxon>Insecta</taxon>
        <taxon>Pterygota</taxon>
        <taxon>Neoptera</taxon>
        <taxon>Endopterygota</taxon>
        <taxon>Coleoptera</taxon>
        <taxon>Polyphaga</taxon>
        <taxon>Cucujiformia</taxon>
        <taxon>Tenebrionidae</taxon>
        <taxon>Zophobas</taxon>
    </lineage>
</organism>
<dbReference type="PANTHER" id="PTHR34035:SF1">
    <property type="entry name" value="TESTIS-EXPRESSED PROTEIN 47"/>
    <property type="match status" value="1"/>
</dbReference>
<accession>A0AA38IVL8</accession>